<keyword evidence="4 9" id="KW-0418">Kinase</keyword>
<keyword evidence="12" id="KW-1185">Reference proteome</keyword>
<proteinExistence type="inferred from homology"/>
<feature type="binding site" evidence="9">
    <location>
        <position position="359"/>
    </location>
    <ligand>
        <name>K(+)</name>
        <dbReference type="ChEBI" id="CHEBI:29103"/>
    </ligand>
</feature>
<dbReference type="GO" id="GO:0005737">
    <property type="term" value="C:cytoplasm"/>
    <property type="evidence" value="ECO:0007669"/>
    <property type="project" value="UniProtKB-SubCell"/>
</dbReference>
<dbReference type="PRINTS" id="PR00990">
    <property type="entry name" value="RIBOKINASE"/>
</dbReference>
<feature type="binding site" evidence="9">
    <location>
        <position position="350"/>
    </location>
    <ligand>
        <name>K(+)</name>
        <dbReference type="ChEBI" id="CHEBI:29103"/>
    </ligand>
</feature>
<evidence type="ECO:0000259" key="10">
    <source>
        <dbReference type="Pfam" id="PF00294"/>
    </source>
</evidence>
<comment type="pathway">
    <text evidence="9">Carbohydrate metabolism; D-ribose degradation; D-ribose 5-phosphate from beta-D-ribopyranose: step 2/2.</text>
</comment>
<keyword evidence="8 9" id="KW-0119">Carbohydrate metabolism</keyword>
<dbReference type="PANTHER" id="PTHR10584:SF166">
    <property type="entry name" value="RIBOKINASE"/>
    <property type="match status" value="1"/>
</dbReference>
<feature type="active site" description="Proton acceptor" evidence="9">
    <location>
        <position position="319"/>
    </location>
</feature>
<feature type="binding site" evidence="9">
    <location>
        <position position="229"/>
    </location>
    <ligand>
        <name>ATP</name>
        <dbReference type="ChEBI" id="CHEBI:30616"/>
    </ligand>
</feature>
<evidence type="ECO:0000313" key="11">
    <source>
        <dbReference type="EMBL" id="CDJ46070.1"/>
    </source>
</evidence>
<dbReference type="UniPathway" id="UPA00916">
    <property type="reaction ID" value="UER00889"/>
</dbReference>
<evidence type="ECO:0000256" key="5">
    <source>
        <dbReference type="ARBA" id="ARBA00022840"/>
    </source>
</evidence>
<comment type="subunit">
    <text evidence="9">Homodimer.</text>
</comment>
<feature type="domain" description="Carbohydrate kinase PfkB" evidence="10">
    <location>
        <begin position="96"/>
        <end position="359"/>
    </location>
</feature>
<evidence type="ECO:0000256" key="9">
    <source>
        <dbReference type="HAMAP-Rule" id="MF_03215"/>
    </source>
</evidence>
<dbReference type="VEuPathDB" id="ToxoDB:EBH_0025580"/>
<dbReference type="CDD" id="cd01174">
    <property type="entry name" value="ribokinase"/>
    <property type="match status" value="1"/>
</dbReference>
<comment type="subcellular location">
    <subcellularLocation>
        <location evidence="9">Cytoplasm</location>
    </subcellularLocation>
    <subcellularLocation>
        <location evidence="9">Nucleus</location>
    </subcellularLocation>
</comment>
<feature type="binding site" evidence="9">
    <location>
        <position position="353"/>
    </location>
    <ligand>
        <name>K(+)</name>
        <dbReference type="ChEBI" id="CHEBI:29103"/>
    </ligand>
</feature>
<evidence type="ECO:0000256" key="7">
    <source>
        <dbReference type="ARBA" id="ARBA00022958"/>
    </source>
</evidence>
<dbReference type="EMBL" id="HG710274">
    <property type="protein sequence ID" value="CDJ46070.1"/>
    <property type="molecule type" value="Genomic_DNA"/>
</dbReference>
<feature type="binding site" evidence="9">
    <location>
        <position position="315"/>
    </location>
    <ligand>
        <name>K(+)</name>
        <dbReference type="ChEBI" id="CHEBI:29103"/>
    </ligand>
</feature>
<keyword evidence="1 9" id="KW-0808">Transferase</keyword>
<feature type="binding site" evidence="9">
    <location>
        <begin position="42"/>
        <end position="46"/>
    </location>
    <ligand>
        <name>substrate</name>
    </ligand>
</feature>
<feature type="binding site" evidence="9">
    <location>
        <position position="313"/>
    </location>
    <ligand>
        <name>K(+)</name>
        <dbReference type="ChEBI" id="CHEBI:29103"/>
    </ligand>
</feature>
<feature type="binding site" evidence="9">
    <location>
        <begin position="318"/>
        <end position="319"/>
    </location>
    <ligand>
        <name>ATP</name>
        <dbReference type="ChEBI" id="CHEBI:30616"/>
    </ligand>
</feature>
<dbReference type="InterPro" id="IPR002139">
    <property type="entry name" value="Ribo/fructo_kinase"/>
</dbReference>
<dbReference type="Pfam" id="PF00294">
    <property type="entry name" value="PfkB"/>
    <property type="match status" value="1"/>
</dbReference>
<dbReference type="Proteomes" id="UP000030750">
    <property type="component" value="Unassembled WGS sequence"/>
</dbReference>
<evidence type="ECO:0000256" key="6">
    <source>
        <dbReference type="ARBA" id="ARBA00022842"/>
    </source>
</evidence>
<gene>
    <name evidence="11" type="ORF">EBH_0025580</name>
</gene>
<dbReference type="SUPFAM" id="SSF53613">
    <property type="entry name" value="Ribokinase-like"/>
    <property type="match status" value="1"/>
</dbReference>
<evidence type="ECO:0000256" key="1">
    <source>
        <dbReference type="ARBA" id="ARBA00022679"/>
    </source>
</evidence>
<dbReference type="AlphaFoldDB" id="U6LE59"/>
<evidence type="ECO:0000256" key="3">
    <source>
        <dbReference type="ARBA" id="ARBA00022741"/>
    </source>
</evidence>
<dbReference type="GO" id="GO:0005524">
    <property type="term" value="F:ATP binding"/>
    <property type="evidence" value="ECO:0007669"/>
    <property type="project" value="UniProtKB-UniRule"/>
</dbReference>
<keyword evidence="2 9" id="KW-0479">Metal-binding</keyword>
<dbReference type="Gene3D" id="3.40.1190.20">
    <property type="match status" value="1"/>
</dbReference>
<dbReference type="InterPro" id="IPR011877">
    <property type="entry name" value="Ribokinase"/>
</dbReference>
<dbReference type="GO" id="GO:0019303">
    <property type="term" value="P:D-ribose catabolic process"/>
    <property type="evidence" value="ECO:0007669"/>
    <property type="project" value="UniProtKB-UniRule"/>
</dbReference>
<reference evidence="11" key="1">
    <citation type="submission" date="2013-10" db="EMBL/GenBank/DDBJ databases">
        <title>Genomic analysis of the causative agents of coccidiosis in chickens.</title>
        <authorList>
            <person name="Reid A.J."/>
            <person name="Blake D."/>
            <person name="Billington K."/>
            <person name="Browne H."/>
            <person name="Dunn M."/>
            <person name="Hung S."/>
            <person name="Kawahara F."/>
            <person name="Miranda-Saavedra D."/>
            <person name="Mourier T."/>
            <person name="Nagra H."/>
            <person name="Otto T.D."/>
            <person name="Rawlings N."/>
            <person name="Sanchez A."/>
            <person name="Sanders M."/>
            <person name="Subramaniam C."/>
            <person name="Tay Y."/>
            <person name="Dear P."/>
            <person name="Doerig C."/>
            <person name="Gruber A."/>
            <person name="Parkinson J."/>
            <person name="Shirley M."/>
            <person name="Wan K.L."/>
            <person name="Berriman M."/>
            <person name="Tomley F."/>
            <person name="Pain A."/>
        </authorList>
    </citation>
    <scope>NUCLEOTIDE SEQUENCE [LARGE SCALE GENOMIC DNA]</scope>
    <source>
        <strain evidence="11">Houghton</strain>
    </source>
</reference>
<comment type="caution">
    <text evidence="9">Lacks conserved residue(s) required for the propagation of feature annotation.</text>
</comment>
<dbReference type="HAMAP" id="MF_01987">
    <property type="entry name" value="Ribokinase"/>
    <property type="match status" value="1"/>
</dbReference>
<dbReference type="GO" id="GO:0046872">
    <property type="term" value="F:metal ion binding"/>
    <property type="evidence" value="ECO:0007669"/>
    <property type="project" value="UniProtKB-KW"/>
</dbReference>
<feature type="binding site" evidence="9">
    <location>
        <position position="319"/>
    </location>
    <ligand>
        <name>substrate</name>
    </ligand>
</feature>
<comment type="catalytic activity">
    <reaction evidence="9">
        <text>D-ribose + ATP = D-ribose 5-phosphate + ADP + H(+)</text>
        <dbReference type="Rhea" id="RHEA:13697"/>
        <dbReference type="ChEBI" id="CHEBI:15378"/>
        <dbReference type="ChEBI" id="CHEBI:30616"/>
        <dbReference type="ChEBI" id="CHEBI:47013"/>
        <dbReference type="ChEBI" id="CHEBI:78346"/>
        <dbReference type="ChEBI" id="CHEBI:456216"/>
        <dbReference type="EC" id="2.7.1.15"/>
    </reaction>
</comment>
<dbReference type="InterPro" id="IPR029056">
    <property type="entry name" value="Ribokinase-like"/>
</dbReference>
<comment type="similarity">
    <text evidence="9">Belongs to the carbohydrate kinase PfkB family. Ribokinase subfamily.</text>
</comment>
<keyword evidence="6 9" id="KW-0460">Magnesium</keyword>
<evidence type="ECO:0000256" key="4">
    <source>
        <dbReference type="ARBA" id="ARBA00022777"/>
    </source>
</evidence>
<name>U6LE59_9EIME</name>
<sequence>MSAKIDIVVVGCINSDLVSFVSRLPAAGETVFSSALESHFGGKGANQAAQAALLQPGSSTLTKVTHECAFGTTQQAPDITVNGTSANGADTPTSGVAMVGRIGRDTAGLSFLRHFQSLNVDTRGICIDSNASTGTALVTVADGGENTIAYVPGANALLNKEHVSAEPVLSLLRGAKVVVSENGVPGAASVECFRIAKKANADVFTVFTPAPVDSVDPEICCFTDFLLCNSVEAKALVKMWDSEMAGSEKDDEEIIARRLHEVMIRTASRFADGTRGRSNVVITRGANPCVVFANGKTTKVPLAKPVPSELVVDTTGAGDSFAGSFAYFLLQTPNSPEVAVRKAMFVAAQSVTKKGAAESYAGRHELPDHLFKSS</sequence>
<dbReference type="PANTHER" id="PTHR10584">
    <property type="entry name" value="SUGAR KINASE"/>
    <property type="match status" value="1"/>
</dbReference>
<keyword evidence="9" id="KW-0539">Nucleus</keyword>
<comment type="activity regulation">
    <text evidence="9">Activated by a monovalent cation that binds near, but not in, the active site. The most likely occupant of the site in vivo is potassium. Ion binding induces a conformational change that may alter substrate affinity.</text>
</comment>
<feature type="binding site" evidence="9">
    <location>
        <position position="355"/>
    </location>
    <ligand>
        <name>K(+)</name>
        <dbReference type="ChEBI" id="CHEBI:29103"/>
    </ligand>
</feature>
<evidence type="ECO:0000256" key="8">
    <source>
        <dbReference type="ARBA" id="ARBA00023277"/>
    </source>
</evidence>
<dbReference type="InterPro" id="IPR011611">
    <property type="entry name" value="PfkB_dom"/>
</dbReference>
<reference evidence="11" key="2">
    <citation type="submission" date="2013-10" db="EMBL/GenBank/DDBJ databases">
        <authorList>
            <person name="Aslett M."/>
        </authorList>
    </citation>
    <scope>NUCLEOTIDE SEQUENCE [LARGE SCALE GENOMIC DNA]</scope>
    <source>
        <strain evidence="11">Houghton</strain>
    </source>
</reference>
<protein>
    <recommendedName>
        <fullName evidence="9">Ribokinase</fullName>
        <shortName evidence="9">RK</shortName>
        <ecNumber evidence="9">2.7.1.15</ecNumber>
    </recommendedName>
</protein>
<keyword evidence="7 9" id="KW-0630">Potassium</keyword>
<keyword evidence="9" id="KW-0963">Cytoplasm</keyword>
<comment type="function">
    <text evidence="9">Catalyzes the phosphorylation of ribose at O-5 in a reaction requiring ATP and magnesium. The resulting D-ribose-5-phosphate can then be used either for sythesis of nucleotides, histidine, and tryptophan, or as a component of the pentose phosphate pathway.</text>
</comment>
<organism evidence="11 12">
    <name type="scientific">Eimeria brunetti</name>
    <dbReference type="NCBI Taxonomy" id="51314"/>
    <lineage>
        <taxon>Eukaryota</taxon>
        <taxon>Sar</taxon>
        <taxon>Alveolata</taxon>
        <taxon>Apicomplexa</taxon>
        <taxon>Conoidasida</taxon>
        <taxon>Coccidia</taxon>
        <taxon>Eucoccidiorida</taxon>
        <taxon>Eimeriorina</taxon>
        <taxon>Eimeriidae</taxon>
        <taxon>Eimeria</taxon>
    </lineage>
</organism>
<keyword evidence="3 9" id="KW-0547">Nucleotide-binding</keyword>
<dbReference type="EC" id="2.7.1.15" evidence="9"/>
<comment type="cofactor">
    <cofactor evidence="9">
        <name>Mg(2+)</name>
        <dbReference type="ChEBI" id="CHEBI:18420"/>
    </cofactor>
    <text evidence="9">Requires a divalent cation, most likely magnesium in vivo, as an electrophilic catalyst to aid phosphoryl group transfer. It is the chelate of the metal and the nucleotide that is the actual substrate.</text>
</comment>
<evidence type="ECO:0000313" key="12">
    <source>
        <dbReference type="Proteomes" id="UP000030750"/>
    </source>
</evidence>
<dbReference type="GO" id="GO:0005634">
    <property type="term" value="C:nucleus"/>
    <property type="evidence" value="ECO:0007669"/>
    <property type="project" value="UniProtKB-SubCell"/>
</dbReference>
<feature type="binding site" evidence="9">
    <location>
        <begin position="14"/>
        <end position="16"/>
    </location>
    <ligand>
        <name>substrate</name>
    </ligand>
</feature>
<dbReference type="GO" id="GO:0004747">
    <property type="term" value="F:ribokinase activity"/>
    <property type="evidence" value="ECO:0007669"/>
    <property type="project" value="UniProtKB-UniRule"/>
</dbReference>
<accession>U6LE59</accession>
<dbReference type="OrthoDB" id="432447at2759"/>
<keyword evidence="5 9" id="KW-0067">ATP-binding</keyword>
<evidence type="ECO:0000256" key="2">
    <source>
        <dbReference type="ARBA" id="ARBA00022723"/>
    </source>
</evidence>